<dbReference type="SUPFAM" id="SSF50129">
    <property type="entry name" value="GroES-like"/>
    <property type="match status" value="1"/>
</dbReference>
<evidence type="ECO:0000313" key="4">
    <source>
        <dbReference type="EMBL" id="ORY84356.1"/>
    </source>
</evidence>
<keyword evidence="2" id="KW-0560">Oxidoreductase</keyword>
<dbReference type="AlphaFoldDB" id="A0A1Y2FMA8"/>
<sequence>MASMKAVKIKNGKGSLDDLCIDAKTPKPAAKEGQLLVKIAAFALNRMDITQREGKYPLPPQAGPIMGVEFAGVVEDMGDGCSDSFSVGDAVFGLAYGGAYAEYISVSEKMCIHKPDAFDMITAASLPEVWFTALQALHMVGDMPRKESNLNVLIHAGASGVGLAAIQLAKQAGAKRIFATAGSDKKLELCRKSGATLAVNYKTQDFAEVIRAELPEGEDVNFVLDFIGADYWGKNIALAGRDATIVYLAMMSGSKLEVDLMPILFKRLTIRGTTLRSRDPTYQGKLRDLFCEAALDKLVSGEFKSHIDKVFTMEQIRDAQERMQTNAGDGGKIVCEIQQ</sequence>
<dbReference type="InterPro" id="IPR013149">
    <property type="entry name" value="ADH-like_C"/>
</dbReference>
<protein>
    <recommendedName>
        <fullName evidence="3">Enoyl reductase (ER) domain-containing protein</fullName>
    </recommendedName>
</protein>
<dbReference type="Gene3D" id="3.40.50.720">
    <property type="entry name" value="NAD(P)-binding Rossmann-like Domain"/>
    <property type="match status" value="1"/>
</dbReference>
<dbReference type="SMART" id="SM00829">
    <property type="entry name" value="PKS_ER"/>
    <property type="match status" value="1"/>
</dbReference>
<feature type="domain" description="Enoyl reductase (ER)" evidence="3">
    <location>
        <begin position="14"/>
        <end position="335"/>
    </location>
</feature>
<accession>A0A1Y2FMA8</accession>
<dbReference type="SUPFAM" id="SSF51735">
    <property type="entry name" value="NAD(P)-binding Rossmann-fold domains"/>
    <property type="match status" value="1"/>
</dbReference>
<comment type="caution">
    <text evidence="4">The sequence shown here is derived from an EMBL/GenBank/DDBJ whole genome shotgun (WGS) entry which is preliminary data.</text>
</comment>
<name>A0A1Y2FMA8_PROLT</name>
<dbReference type="InterPro" id="IPR014189">
    <property type="entry name" value="Quinone_OxRdtase_PIG3"/>
</dbReference>
<dbReference type="STRING" id="56484.A0A1Y2FMA8"/>
<dbReference type="InterPro" id="IPR036291">
    <property type="entry name" value="NAD(P)-bd_dom_sf"/>
</dbReference>
<gene>
    <name evidence="4" type="ORF">BCR37DRAFT_378376</name>
</gene>
<dbReference type="PANTHER" id="PTHR48106:SF18">
    <property type="entry name" value="QUINONE OXIDOREDUCTASE PIG3"/>
    <property type="match status" value="1"/>
</dbReference>
<dbReference type="GO" id="GO:0016651">
    <property type="term" value="F:oxidoreductase activity, acting on NAD(P)H"/>
    <property type="evidence" value="ECO:0007669"/>
    <property type="project" value="TreeGrafter"/>
</dbReference>
<dbReference type="OrthoDB" id="203908at2759"/>
<dbReference type="InterPro" id="IPR011032">
    <property type="entry name" value="GroES-like_sf"/>
</dbReference>
<dbReference type="GeneID" id="63785632"/>
<keyword evidence="1" id="KW-0521">NADP</keyword>
<dbReference type="RefSeq" id="XP_040726374.1">
    <property type="nucleotide sequence ID" value="XM_040869033.1"/>
</dbReference>
<dbReference type="CDD" id="cd05276">
    <property type="entry name" value="p53_inducible_oxidoreductase"/>
    <property type="match status" value="1"/>
</dbReference>
<proteinExistence type="predicted"/>
<dbReference type="Pfam" id="PF00107">
    <property type="entry name" value="ADH_zinc_N"/>
    <property type="match status" value="1"/>
</dbReference>
<dbReference type="InterPro" id="IPR013154">
    <property type="entry name" value="ADH-like_N"/>
</dbReference>
<evidence type="ECO:0000256" key="1">
    <source>
        <dbReference type="ARBA" id="ARBA00022857"/>
    </source>
</evidence>
<dbReference type="GO" id="GO:0070402">
    <property type="term" value="F:NADPH binding"/>
    <property type="evidence" value="ECO:0007669"/>
    <property type="project" value="TreeGrafter"/>
</dbReference>
<dbReference type="InterPro" id="IPR020843">
    <property type="entry name" value="ER"/>
</dbReference>
<dbReference type="PANTHER" id="PTHR48106">
    <property type="entry name" value="QUINONE OXIDOREDUCTASE PIG3-RELATED"/>
    <property type="match status" value="1"/>
</dbReference>
<dbReference type="Pfam" id="PF08240">
    <property type="entry name" value="ADH_N"/>
    <property type="match status" value="1"/>
</dbReference>
<dbReference type="EMBL" id="MCFI01000006">
    <property type="protein sequence ID" value="ORY84356.1"/>
    <property type="molecule type" value="Genomic_DNA"/>
</dbReference>
<reference evidence="4 5" key="1">
    <citation type="submission" date="2016-07" db="EMBL/GenBank/DDBJ databases">
        <title>Pervasive Adenine N6-methylation of Active Genes in Fungi.</title>
        <authorList>
            <consortium name="DOE Joint Genome Institute"/>
            <person name="Mondo S.J."/>
            <person name="Dannebaum R.O."/>
            <person name="Kuo R.C."/>
            <person name="Labutti K."/>
            <person name="Haridas S."/>
            <person name="Kuo A."/>
            <person name="Salamov A."/>
            <person name="Ahrendt S.R."/>
            <person name="Lipzen A."/>
            <person name="Sullivan W."/>
            <person name="Andreopoulos W.B."/>
            <person name="Clum A."/>
            <person name="Lindquist E."/>
            <person name="Daum C."/>
            <person name="Ramamoorthy G.K."/>
            <person name="Gryganskyi A."/>
            <person name="Culley D."/>
            <person name="Magnuson J.K."/>
            <person name="James T.Y."/>
            <person name="O'Malley M.A."/>
            <person name="Stajich J.E."/>
            <person name="Spatafora J.W."/>
            <person name="Visel A."/>
            <person name="Grigoriev I.V."/>
        </authorList>
    </citation>
    <scope>NUCLEOTIDE SEQUENCE [LARGE SCALE GENOMIC DNA]</scope>
    <source>
        <strain evidence="4 5">12-1054</strain>
    </source>
</reference>
<dbReference type="Proteomes" id="UP000193685">
    <property type="component" value="Unassembled WGS sequence"/>
</dbReference>
<dbReference type="NCBIfam" id="TIGR02824">
    <property type="entry name" value="quinone_pig3"/>
    <property type="match status" value="1"/>
</dbReference>
<evidence type="ECO:0000256" key="2">
    <source>
        <dbReference type="ARBA" id="ARBA00023002"/>
    </source>
</evidence>
<dbReference type="Gene3D" id="3.90.180.10">
    <property type="entry name" value="Medium-chain alcohol dehydrogenases, catalytic domain"/>
    <property type="match status" value="1"/>
</dbReference>
<dbReference type="OMA" id="HKHMEDA"/>
<evidence type="ECO:0000313" key="5">
    <source>
        <dbReference type="Proteomes" id="UP000193685"/>
    </source>
</evidence>
<evidence type="ECO:0000259" key="3">
    <source>
        <dbReference type="SMART" id="SM00829"/>
    </source>
</evidence>
<keyword evidence="5" id="KW-1185">Reference proteome</keyword>
<organism evidence="4 5">
    <name type="scientific">Protomyces lactucae-debilis</name>
    <dbReference type="NCBI Taxonomy" id="2754530"/>
    <lineage>
        <taxon>Eukaryota</taxon>
        <taxon>Fungi</taxon>
        <taxon>Dikarya</taxon>
        <taxon>Ascomycota</taxon>
        <taxon>Taphrinomycotina</taxon>
        <taxon>Taphrinomycetes</taxon>
        <taxon>Taphrinales</taxon>
        <taxon>Protomycetaceae</taxon>
        <taxon>Protomyces</taxon>
    </lineage>
</organism>